<reference evidence="1" key="1">
    <citation type="submission" date="2013-07" db="EMBL/GenBank/DDBJ databases">
        <title>The genome of Eucalyptus grandis.</title>
        <authorList>
            <person name="Schmutz J."/>
            <person name="Hayes R."/>
            <person name="Myburg A."/>
            <person name="Tuskan G."/>
            <person name="Grattapaglia D."/>
            <person name="Rokhsar D.S."/>
        </authorList>
    </citation>
    <scope>NUCLEOTIDE SEQUENCE</scope>
    <source>
        <tissue evidence="1">Leaf extractions</tissue>
    </source>
</reference>
<accession>A0A058ZYP7</accession>
<evidence type="ECO:0000313" key="1">
    <source>
        <dbReference type="EMBL" id="KCW46574.1"/>
    </source>
</evidence>
<dbReference type="AlphaFoldDB" id="A0A058ZYP7"/>
<dbReference type="EMBL" id="KK198763">
    <property type="protein sequence ID" value="KCW46574.1"/>
    <property type="molecule type" value="Genomic_DNA"/>
</dbReference>
<name>A0A058ZYP7_EUCGR</name>
<organism evidence="1">
    <name type="scientific">Eucalyptus grandis</name>
    <name type="common">Flooded gum</name>
    <dbReference type="NCBI Taxonomy" id="71139"/>
    <lineage>
        <taxon>Eukaryota</taxon>
        <taxon>Viridiplantae</taxon>
        <taxon>Streptophyta</taxon>
        <taxon>Embryophyta</taxon>
        <taxon>Tracheophyta</taxon>
        <taxon>Spermatophyta</taxon>
        <taxon>Magnoliopsida</taxon>
        <taxon>eudicotyledons</taxon>
        <taxon>Gunneridae</taxon>
        <taxon>Pentapetalae</taxon>
        <taxon>rosids</taxon>
        <taxon>malvids</taxon>
        <taxon>Myrtales</taxon>
        <taxon>Myrtaceae</taxon>
        <taxon>Myrtoideae</taxon>
        <taxon>Eucalypteae</taxon>
        <taxon>Eucalyptus</taxon>
    </lineage>
</organism>
<gene>
    <name evidence="1" type="ORF">EUGRSUZ_K00392</name>
</gene>
<sequence length="71" mass="8334">MKSNNVGGSEYSGNYLVVMVRSYVFNTSYKFSSPIKTPSHSSDFLHHFNLDIREEVRYLYNNFINFIQENS</sequence>
<dbReference type="Gramene" id="KCW46574">
    <property type="protein sequence ID" value="KCW46574"/>
    <property type="gene ID" value="EUGRSUZ_K00392"/>
</dbReference>
<proteinExistence type="predicted"/>
<protein>
    <submittedName>
        <fullName evidence="1">Uncharacterized protein</fullName>
    </submittedName>
</protein>
<dbReference type="InParanoid" id="A0A058ZYP7"/>